<dbReference type="AlphaFoldDB" id="A0A5B7JHT8"/>
<evidence type="ECO:0000313" key="1">
    <source>
        <dbReference type="EMBL" id="MPC91904.1"/>
    </source>
</evidence>
<gene>
    <name evidence="1" type="ORF">E2C01_086967</name>
</gene>
<evidence type="ECO:0000313" key="2">
    <source>
        <dbReference type="Proteomes" id="UP000324222"/>
    </source>
</evidence>
<organism evidence="1 2">
    <name type="scientific">Portunus trituberculatus</name>
    <name type="common">Swimming crab</name>
    <name type="synonym">Neptunus trituberculatus</name>
    <dbReference type="NCBI Taxonomy" id="210409"/>
    <lineage>
        <taxon>Eukaryota</taxon>
        <taxon>Metazoa</taxon>
        <taxon>Ecdysozoa</taxon>
        <taxon>Arthropoda</taxon>
        <taxon>Crustacea</taxon>
        <taxon>Multicrustacea</taxon>
        <taxon>Malacostraca</taxon>
        <taxon>Eumalacostraca</taxon>
        <taxon>Eucarida</taxon>
        <taxon>Decapoda</taxon>
        <taxon>Pleocyemata</taxon>
        <taxon>Brachyura</taxon>
        <taxon>Eubrachyura</taxon>
        <taxon>Portunoidea</taxon>
        <taxon>Portunidae</taxon>
        <taxon>Portuninae</taxon>
        <taxon>Portunus</taxon>
    </lineage>
</organism>
<keyword evidence="2" id="KW-1185">Reference proteome</keyword>
<comment type="caution">
    <text evidence="1">The sequence shown here is derived from an EMBL/GenBank/DDBJ whole genome shotgun (WGS) entry which is preliminary data.</text>
</comment>
<protein>
    <submittedName>
        <fullName evidence="1">Uncharacterized protein</fullName>
    </submittedName>
</protein>
<proteinExistence type="predicted"/>
<sequence length="49" mass="5379">MSSSVTSTRSSLSIFPMPLTILYLVIRSPRSFPSFVLHMLGPLVLAQSL</sequence>
<accession>A0A5B7JHT8</accession>
<dbReference type="EMBL" id="VSRR010089403">
    <property type="protein sequence ID" value="MPC91904.1"/>
    <property type="molecule type" value="Genomic_DNA"/>
</dbReference>
<reference evidence="1 2" key="1">
    <citation type="submission" date="2019-05" db="EMBL/GenBank/DDBJ databases">
        <title>Another draft genome of Portunus trituberculatus and its Hox gene families provides insights of decapod evolution.</title>
        <authorList>
            <person name="Jeong J.-H."/>
            <person name="Song I."/>
            <person name="Kim S."/>
            <person name="Choi T."/>
            <person name="Kim D."/>
            <person name="Ryu S."/>
            <person name="Kim W."/>
        </authorList>
    </citation>
    <scope>NUCLEOTIDE SEQUENCE [LARGE SCALE GENOMIC DNA]</scope>
    <source>
        <tissue evidence="1">Muscle</tissue>
    </source>
</reference>
<name>A0A5B7JHT8_PORTR</name>
<dbReference type="Proteomes" id="UP000324222">
    <property type="component" value="Unassembled WGS sequence"/>
</dbReference>